<keyword evidence="1" id="KW-0732">Signal</keyword>
<sequence length="400" mass="44162">MSFSRYFVQLLLVPATALAITSEEASLIAWKAYGKLIQQYITANAPITQGTDFIYVVPPTSQFIRGGTPCPESVTNFELYEVAQYFNQSFQSWVADNDPQYANYEAAQINADATYNNYLLSIYGSKYELLQQQRTNINNKAQQELGPFPGYNMPVYPSSPNYAVSIKPFVKNEINDFVAYRPAYTLGGYENTCDAYFQGTAGITTLQWSLKNVDGHDWSSLGYTKRVTKYGGGFWSILGASKTGTSEVTEFNSWSGDWQQDVKITFSMKGAPTLVPINAGFWDVGAVRKTYPNLRVGEKDDLAGKVRLTHALVAYQIGLTIEFTNLETWKNVSQFIETGKKSTGGGLRIFGFSFGGSRGGSYSYKMDDLKTKSTTSGGVITIPQTPEGSIFLLGARGKAL</sequence>
<dbReference type="Proteomes" id="UP000800093">
    <property type="component" value="Unassembled WGS sequence"/>
</dbReference>
<evidence type="ECO:0000313" key="2">
    <source>
        <dbReference type="EMBL" id="KAF2271100.1"/>
    </source>
</evidence>
<reference evidence="3" key="1">
    <citation type="journal article" date="2020" name="Stud. Mycol.">
        <title>101 Dothideomycetes genomes: A test case for predicting lifestyles and emergence of pathogens.</title>
        <authorList>
            <person name="Haridas S."/>
            <person name="Albert R."/>
            <person name="Binder M."/>
            <person name="Bloem J."/>
            <person name="LaButti K."/>
            <person name="Salamov A."/>
            <person name="Andreopoulos B."/>
            <person name="Baker S."/>
            <person name="Barry K."/>
            <person name="Bills G."/>
            <person name="Bluhm B."/>
            <person name="Cannon C."/>
            <person name="Castanera R."/>
            <person name="Culley D."/>
            <person name="Daum C."/>
            <person name="Ezra D."/>
            <person name="Gonzalez J."/>
            <person name="Henrissat B."/>
            <person name="Kuo A."/>
            <person name="Liang C."/>
            <person name="Lipzen A."/>
            <person name="Lutzoni F."/>
            <person name="Magnuson J."/>
            <person name="Mondo S."/>
            <person name="Nolan M."/>
            <person name="Ohm R."/>
            <person name="Pangilinan J."/>
            <person name="Park H.-J."/>
            <person name="Ramirez L."/>
            <person name="Alfaro M."/>
            <person name="Sun H."/>
            <person name="Tritt A."/>
            <person name="Yoshinaga Y."/>
            <person name="Zwiers L.-H."/>
            <person name="Turgeon B."/>
            <person name="Goodwin S."/>
            <person name="Spatafora J."/>
            <person name="Crous P."/>
            <person name="Grigoriev I."/>
        </authorList>
    </citation>
    <scope>NUCLEOTIDE SEQUENCE [LARGE SCALE GENOMIC DNA]</scope>
    <source>
        <strain evidence="3">CBS 304.66</strain>
    </source>
</reference>
<proteinExistence type="predicted"/>
<feature type="chain" id="PRO_5040114147" evidence="1">
    <location>
        <begin position="20"/>
        <end position="400"/>
    </location>
</feature>
<gene>
    <name evidence="2" type="ORF">CC78DRAFT_506634</name>
</gene>
<dbReference type="AlphaFoldDB" id="A0A9P4NDH8"/>
<protein>
    <submittedName>
        <fullName evidence="2">Uncharacterized protein</fullName>
    </submittedName>
</protein>
<dbReference type="OrthoDB" id="5047692at2759"/>
<name>A0A9P4NDH8_9PLEO</name>
<evidence type="ECO:0000256" key="1">
    <source>
        <dbReference type="SAM" id="SignalP"/>
    </source>
</evidence>
<organism evidence="2 3">
    <name type="scientific">Lojkania enalia</name>
    <dbReference type="NCBI Taxonomy" id="147567"/>
    <lineage>
        <taxon>Eukaryota</taxon>
        <taxon>Fungi</taxon>
        <taxon>Dikarya</taxon>
        <taxon>Ascomycota</taxon>
        <taxon>Pezizomycotina</taxon>
        <taxon>Dothideomycetes</taxon>
        <taxon>Pleosporomycetidae</taxon>
        <taxon>Pleosporales</taxon>
        <taxon>Pleosporales incertae sedis</taxon>
        <taxon>Lojkania</taxon>
    </lineage>
</organism>
<keyword evidence="3" id="KW-1185">Reference proteome</keyword>
<evidence type="ECO:0000313" key="3">
    <source>
        <dbReference type="Proteomes" id="UP000800093"/>
    </source>
</evidence>
<comment type="caution">
    <text evidence="2">The sequence shown here is derived from an EMBL/GenBank/DDBJ whole genome shotgun (WGS) entry which is preliminary data.</text>
</comment>
<feature type="signal peptide" evidence="1">
    <location>
        <begin position="1"/>
        <end position="19"/>
    </location>
</feature>
<dbReference type="EMBL" id="ML986578">
    <property type="protein sequence ID" value="KAF2271100.1"/>
    <property type="molecule type" value="Genomic_DNA"/>
</dbReference>
<accession>A0A9P4NDH8</accession>